<dbReference type="STRING" id="235985.SAMN05414137_1251"/>
<dbReference type="Gene3D" id="3.90.1720.10">
    <property type="entry name" value="endopeptidase domain like (from Nostoc punctiforme)"/>
    <property type="match status" value="1"/>
</dbReference>
<evidence type="ECO:0000313" key="3">
    <source>
        <dbReference type="EMBL" id="SEM36004.1"/>
    </source>
</evidence>
<evidence type="ECO:0000313" key="4">
    <source>
        <dbReference type="Proteomes" id="UP000183015"/>
    </source>
</evidence>
<feature type="signal peptide" evidence="2">
    <location>
        <begin position="1"/>
        <end position="34"/>
    </location>
</feature>
<evidence type="ECO:0000256" key="2">
    <source>
        <dbReference type="SAM" id="SignalP"/>
    </source>
</evidence>
<dbReference type="OrthoDB" id="468550at2"/>
<dbReference type="InterPro" id="IPR013517">
    <property type="entry name" value="FG-GAP"/>
</dbReference>
<dbReference type="SUPFAM" id="SSF69318">
    <property type="entry name" value="Integrin alpha N-terminal domain"/>
    <property type="match status" value="1"/>
</dbReference>
<accession>A0A1H7XQU8</accession>
<dbReference type="RefSeq" id="WP_075004189.1">
    <property type="nucleotide sequence ID" value="NZ_FOAZ01000025.1"/>
</dbReference>
<dbReference type="InterPro" id="IPR028994">
    <property type="entry name" value="Integrin_alpha_N"/>
</dbReference>
<evidence type="ECO:0000256" key="1">
    <source>
        <dbReference type="ARBA" id="ARBA00022729"/>
    </source>
</evidence>
<feature type="chain" id="PRO_5010165726" evidence="2">
    <location>
        <begin position="35"/>
        <end position="386"/>
    </location>
</feature>
<gene>
    <name evidence="3" type="ORF">SAMN05414137_1251</name>
</gene>
<organism evidence="3 4">
    <name type="scientific">Streptacidiphilus jiangxiensis</name>
    <dbReference type="NCBI Taxonomy" id="235985"/>
    <lineage>
        <taxon>Bacteria</taxon>
        <taxon>Bacillati</taxon>
        <taxon>Actinomycetota</taxon>
        <taxon>Actinomycetes</taxon>
        <taxon>Kitasatosporales</taxon>
        <taxon>Streptomycetaceae</taxon>
        <taxon>Streptacidiphilus</taxon>
    </lineage>
</organism>
<proteinExistence type="predicted"/>
<sequence>MPTHPSTPRTSRRIAAVLATTALTGILAAVPAHATVVNPPGNYTVPNGTGSLGPANPGDTITQAQVTARAKEWIDSQVPYSEGAGWVDSATGGPYRSDCSGFVSMAWGLKDSLVTQTLPSVSTVVASDITGATNLQTGDALDYTAKHVVLFDHWTDSNGDFAYDAEHMGGVLPSQSTGSIYNSTLEGYALQDFEGLRYNNITATPKTHDATGDGKSDLMIYEPDGTIQMGVGNGDGFSNYHEISSGWGGFDGRIHFADVTGDGKADILIYEPDGTIQMGVGTGNGFTNYHQISSGWGGYDGRIQFADINGDGKADMLIFQPDGTLTVGISNGNGFTNYHEISSGWSTYYPRIQFADVTGDGKADILIYEPDGTIQMGVGTGDGFTN</sequence>
<keyword evidence="4" id="KW-1185">Reference proteome</keyword>
<reference evidence="4" key="1">
    <citation type="submission" date="2016-10" db="EMBL/GenBank/DDBJ databases">
        <authorList>
            <person name="Varghese N."/>
        </authorList>
    </citation>
    <scope>NUCLEOTIDE SEQUENCE [LARGE SCALE GENOMIC DNA]</scope>
    <source>
        <strain evidence="4">DSM 45096 / BCRC 16803 / CGMCC 4.1857 / CIP 109030 / JCM 12277 / KCTC 19219 / NBRC 100920 / 33214</strain>
    </source>
</reference>
<feature type="non-terminal residue" evidence="3">
    <location>
        <position position="386"/>
    </location>
</feature>
<name>A0A1H7XQU8_STRJI</name>
<dbReference type="AlphaFoldDB" id="A0A1H7XQU8"/>
<dbReference type="eggNOG" id="COG0791">
    <property type="taxonomic scope" value="Bacteria"/>
</dbReference>
<protein>
    <submittedName>
        <fullName evidence="3">Repeat domain-containing protein</fullName>
    </submittedName>
</protein>
<dbReference type="Pfam" id="PF13517">
    <property type="entry name" value="FG-GAP_3"/>
    <property type="match status" value="2"/>
</dbReference>
<dbReference type="Proteomes" id="UP000183015">
    <property type="component" value="Unassembled WGS sequence"/>
</dbReference>
<dbReference type="EMBL" id="FOAZ01000025">
    <property type="protein sequence ID" value="SEM36004.1"/>
    <property type="molecule type" value="Genomic_DNA"/>
</dbReference>
<keyword evidence="1 2" id="KW-0732">Signal</keyword>
<dbReference type="PANTHER" id="PTHR46580">
    <property type="entry name" value="SENSOR KINASE-RELATED"/>
    <property type="match status" value="1"/>
</dbReference>